<keyword evidence="3" id="KW-1185">Reference proteome</keyword>
<accession>A0A422QZK7</accession>
<evidence type="ECO:0000313" key="2">
    <source>
        <dbReference type="EMBL" id="RNF35333.1"/>
    </source>
</evidence>
<dbReference type="InterPro" id="IPR025364">
    <property type="entry name" value="DUF4268"/>
</dbReference>
<protein>
    <submittedName>
        <fullName evidence="2">DUF4268 domain-containing protein</fullName>
    </submittedName>
</protein>
<dbReference type="InterPro" id="IPR011856">
    <property type="entry name" value="tRNA_endonuc-like_dom_sf"/>
</dbReference>
<dbReference type="Pfam" id="PF14088">
    <property type="entry name" value="DUF4268"/>
    <property type="match status" value="1"/>
</dbReference>
<comment type="caution">
    <text evidence="2">The sequence shown here is derived from an EMBL/GenBank/DDBJ whole genome shotgun (WGS) entry which is preliminary data.</text>
</comment>
<dbReference type="AlphaFoldDB" id="A0A422QZK7"/>
<dbReference type="OrthoDB" id="570199at2"/>
<reference evidence="2" key="1">
    <citation type="submission" date="2018-05" db="EMBL/GenBank/DDBJ databases">
        <title>Reclassification of Methylarcula marina and Methylarcula terricola as Paracoccus methylarcula sp.nov., comb.nov. and Paracoccus terricola comb.nov.</title>
        <authorList>
            <person name="Shmareva M.N."/>
            <person name="Doronina N.V."/>
            <person name="Vasilenko O.V."/>
            <person name="Tarlachkov S.V."/>
            <person name="Trotsenko Y.A."/>
        </authorList>
    </citation>
    <scope>NUCLEOTIDE SEQUENCE [LARGE SCALE GENOMIC DNA]</scope>
    <source>
        <strain evidence="2">VKM B-2159</strain>
    </source>
</reference>
<dbReference type="RefSeq" id="WP_106690682.1">
    <property type="nucleotide sequence ID" value="NZ_PXNQ02000003.1"/>
</dbReference>
<evidence type="ECO:0000313" key="3">
    <source>
        <dbReference type="Proteomes" id="UP000238137"/>
    </source>
</evidence>
<dbReference type="GO" id="GO:0003676">
    <property type="term" value="F:nucleic acid binding"/>
    <property type="evidence" value="ECO:0007669"/>
    <property type="project" value="InterPro"/>
</dbReference>
<sequence length="399" mass="45514">MGRLADFTRDSSELACQSAKGHGKSNNVMFRVDRQKNRMSPLPRARFADLQLRERQHLQEWLVHQPDALGEPLLIITKEFDRFEETSERLDVLALDRHRNLVVIENKLDDSGRDVTWQALKYTAYVSTMSTAELVQVHQDYLTRYCNGGSAADSICAFLGEDSVDDLILNPGNGQRIIFVAANFRPEVTATVLWLINRGIAVQCFTVSPYLFGEELFVDVQQVLPPPNAESYMVKVASKEVEESASNDAGQRRYALRREFWALLLEQLRRDGVSMFDGVNPSKENWITAGSGVGSAPFGIAFTQREARVELVLWKADKAENVRIFDGLAARKEEIEREFGGQMEWLNDPQLLQCKILVRHPFEGFDRESWPRMAEWMSSTFEQFARTLKGPLNEIGNRY</sequence>
<name>A0A422QZK7_9RHOB</name>
<gene>
    <name evidence="2" type="ORF">A7A09_006980</name>
</gene>
<feature type="domain" description="DUF4268" evidence="1">
    <location>
        <begin position="256"/>
        <end position="389"/>
    </location>
</feature>
<evidence type="ECO:0000259" key="1">
    <source>
        <dbReference type="Pfam" id="PF14088"/>
    </source>
</evidence>
<organism evidence="2 3">
    <name type="scientific">Paracoccus methylarcula</name>
    <dbReference type="NCBI Taxonomy" id="72022"/>
    <lineage>
        <taxon>Bacteria</taxon>
        <taxon>Pseudomonadati</taxon>
        <taxon>Pseudomonadota</taxon>
        <taxon>Alphaproteobacteria</taxon>
        <taxon>Rhodobacterales</taxon>
        <taxon>Paracoccaceae</taxon>
        <taxon>Paracoccus</taxon>
    </lineage>
</organism>
<dbReference type="Proteomes" id="UP000238137">
    <property type="component" value="Unassembled WGS sequence"/>
</dbReference>
<proteinExistence type="predicted"/>
<dbReference type="Gene3D" id="3.40.1350.10">
    <property type="match status" value="1"/>
</dbReference>
<dbReference type="EMBL" id="PXNQ02000003">
    <property type="protein sequence ID" value="RNF35333.1"/>
    <property type="molecule type" value="Genomic_DNA"/>
</dbReference>